<protein>
    <submittedName>
        <fullName evidence="6">FAD/NAD(P)-binding domain-containing protein</fullName>
    </submittedName>
</protein>
<accession>R7SES5</accession>
<dbReference type="GO" id="GO:0016491">
    <property type="term" value="F:oxidoreductase activity"/>
    <property type="evidence" value="ECO:0007669"/>
    <property type="project" value="UniProtKB-KW"/>
</dbReference>
<evidence type="ECO:0000256" key="2">
    <source>
        <dbReference type="ARBA" id="ARBA00022827"/>
    </source>
</evidence>
<evidence type="ECO:0000256" key="5">
    <source>
        <dbReference type="SAM" id="Phobius"/>
    </source>
</evidence>
<dbReference type="PANTHER" id="PTHR23023">
    <property type="entry name" value="DIMETHYLANILINE MONOOXYGENASE"/>
    <property type="match status" value="1"/>
</dbReference>
<sequence length="710" mass="79680">MAPPETHIAQTRRQETLQARRRDLPSALLTTPIALFRLILNISLIPFFAFMGALYVTIQKAIVYFFAPRTPPRHMHHPHGRIAVIGAGLTGIASAAHCIAHGFEVVIYEATDRVGGVWAHENEKSGLQLNSMMYRFHPALVWKSAFPQRDEILHQVNKIWKLYRLEERTRFNTPVDKVERKRRSTESAEGTLNLSEVRHISPSEWYINDGEDGPFDALIVTVGACGDPKWIPLEGLPEDVLNRNPRTEPPKEGIAQEQDESQSTSQEHNHAEEKHRTGADYPQGQGLTESQLKNERKKRRKHRKRAREAREAGSEPAPEDAEYELESATENGNGGGHDTDASHVKLAGSPKGKAAEVDEHQHQSGPQYQQKQKDMGVFRGKVMHSCELDRATEKDFAGKTVLVLGNGASGIQAVDMALGRGAKKCIMISKDDKWILPRNVIFDTLLAGQPFGRSMPFSSVWEWLLSAWHYHGVGALVPDKGILEASPVIHDTFPALVRSGRCDYVRGDALRLTSRGALVHVLERPKEKRGKLDKVVPRDEEIECDVLVMATGYQKPSMDFLPAELFPEGYGSTDLWLQNFSTEDWSLLTTNSAYGKTVGIGGHMLTGMYTRILLTMMLDPSTRSDEKHMKAWVDNFRGVKRGANGGAIALFAYFELFIWMMTFIAFRLDRLPQLFFILQGWGVHPAHEAETPHETTSYEMGKREVESAKA</sequence>
<keyword evidence="5" id="KW-0472">Membrane</keyword>
<name>R7SES5_CONPW</name>
<gene>
    <name evidence="6" type="ORF">CONPUDRAFT_160271</name>
</gene>
<feature type="region of interest" description="Disordered" evidence="4">
    <location>
        <begin position="688"/>
        <end position="710"/>
    </location>
</feature>
<dbReference type="InterPro" id="IPR036188">
    <property type="entry name" value="FAD/NAD-bd_sf"/>
</dbReference>
<feature type="transmembrane region" description="Helical" evidence="5">
    <location>
        <begin position="645"/>
        <end position="666"/>
    </location>
</feature>
<keyword evidence="5" id="KW-0812">Transmembrane</keyword>
<evidence type="ECO:0000313" key="7">
    <source>
        <dbReference type="Proteomes" id="UP000053558"/>
    </source>
</evidence>
<evidence type="ECO:0000256" key="1">
    <source>
        <dbReference type="ARBA" id="ARBA00022630"/>
    </source>
</evidence>
<dbReference type="Gene3D" id="3.50.50.60">
    <property type="entry name" value="FAD/NAD(P)-binding domain"/>
    <property type="match status" value="2"/>
</dbReference>
<dbReference type="EMBL" id="JH711593">
    <property type="protein sequence ID" value="EIW74222.1"/>
    <property type="molecule type" value="Genomic_DNA"/>
</dbReference>
<feature type="region of interest" description="Disordered" evidence="4">
    <location>
        <begin position="233"/>
        <end position="373"/>
    </location>
</feature>
<feature type="transmembrane region" description="Helical" evidence="5">
    <location>
        <begin position="34"/>
        <end position="58"/>
    </location>
</feature>
<keyword evidence="3" id="KW-0560">Oxidoreductase</keyword>
<dbReference type="eggNOG" id="KOG1399">
    <property type="taxonomic scope" value="Eukaryota"/>
</dbReference>
<feature type="compositionally biased region" description="Basic residues" evidence="4">
    <location>
        <begin position="295"/>
        <end position="307"/>
    </location>
</feature>
<dbReference type="Pfam" id="PF13450">
    <property type="entry name" value="NAD_binding_8"/>
    <property type="match status" value="1"/>
</dbReference>
<reference evidence="7" key="1">
    <citation type="journal article" date="2012" name="Science">
        <title>The Paleozoic origin of enzymatic lignin decomposition reconstructed from 31 fungal genomes.</title>
        <authorList>
            <person name="Floudas D."/>
            <person name="Binder M."/>
            <person name="Riley R."/>
            <person name="Barry K."/>
            <person name="Blanchette R.A."/>
            <person name="Henrissat B."/>
            <person name="Martinez A.T."/>
            <person name="Otillar R."/>
            <person name="Spatafora J.W."/>
            <person name="Yadav J.S."/>
            <person name="Aerts A."/>
            <person name="Benoit I."/>
            <person name="Boyd A."/>
            <person name="Carlson A."/>
            <person name="Copeland A."/>
            <person name="Coutinho P.M."/>
            <person name="de Vries R.P."/>
            <person name="Ferreira P."/>
            <person name="Findley K."/>
            <person name="Foster B."/>
            <person name="Gaskell J."/>
            <person name="Glotzer D."/>
            <person name="Gorecki P."/>
            <person name="Heitman J."/>
            <person name="Hesse C."/>
            <person name="Hori C."/>
            <person name="Igarashi K."/>
            <person name="Jurgens J.A."/>
            <person name="Kallen N."/>
            <person name="Kersten P."/>
            <person name="Kohler A."/>
            <person name="Kuees U."/>
            <person name="Kumar T.K.A."/>
            <person name="Kuo A."/>
            <person name="LaButti K."/>
            <person name="Larrondo L.F."/>
            <person name="Lindquist E."/>
            <person name="Ling A."/>
            <person name="Lombard V."/>
            <person name="Lucas S."/>
            <person name="Lundell T."/>
            <person name="Martin R."/>
            <person name="McLaughlin D.J."/>
            <person name="Morgenstern I."/>
            <person name="Morin E."/>
            <person name="Murat C."/>
            <person name="Nagy L.G."/>
            <person name="Nolan M."/>
            <person name="Ohm R.A."/>
            <person name="Patyshakuliyeva A."/>
            <person name="Rokas A."/>
            <person name="Ruiz-Duenas F.J."/>
            <person name="Sabat G."/>
            <person name="Salamov A."/>
            <person name="Samejima M."/>
            <person name="Schmutz J."/>
            <person name="Slot J.C."/>
            <person name="St John F."/>
            <person name="Stenlid J."/>
            <person name="Sun H."/>
            <person name="Sun S."/>
            <person name="Syed K."/>
            <person name="Tsang A."/>
            <person name="Wiebenga A."/>
            <person name="Young D."/>
            <person name="Pisabarro A."/>
            <person name="Eastwood D.C."/>
            <person name="Martin F."/>
            <person name="Cullen D."/>
            <person name="Grigoriev I.V."/>
            <person name="Hibbett D.S."/>
        </authorList>
    </citation>
    <scope>NUCLEOTIDE SEQUENCE [LARGE SCALE GENOMIC DNA]</scope>
    <source>
        <strain evidence="7">RWD-64-598 SS2</strain>
    </source>
</reference>
<dbReference type="SUPFAM" id="SSF51905">
    <property type="entry name" value="FAD/NAD(P)-binding domain"/>
    <property type="match status" value="1"/>
</dbReference>
<dbReference type="Proteomes" id="UP000053558">
    <property type="component" value="Unassembled WGS sequence"/>
</dbReference>
<evidence type="ECO:0000256" key="3">
    <source>
        <dbReference type="ARBA" id="ARBA00023002"/>
    </source>
</evidence>
<feature type="compositionally biased region" description="Basic and acidic residues" evidence="4">
    <location>
        <begin position="267"/>
        <end position="278"/>
    </location>
</feature>
<evidence type="ECO:0000313" key="6">
    <source>
        <dbReference type="EMBL" id="EIW74222.1"/>
    </source>
</evidence>
<dbReference type="PRINTS" id="PR00419">
    <property type="entry name" value="ADXRDTASE"/>
</dbReference>
<dbReference type="OrthoDB" id="66881at2759"/>
<feature type="compositionally biased region" description="Basic and acidic residues" evidence="4">
    <location>
        <begin position="353"/>
        <end position="362"/>
    </location>
</feature>
<dbReference type="AlphaFoldDB" id="R7SES5"/>
<dbReference type="GeneID" id="19204253"/>
<keyword evidence="2" id="KW-0274">FAD</keyword>
<dbReference type="InterPro" id="IPR050346">
    <property type="entry name" value="FMO-like"/>
</dbReference>
<keyword evidence="1" id="KW-0285">Flavoprotein</keyword>
<dbReference type="RefSeq" id="XP_007775584.1">
    <property type="nucleotide sequence ID" value="XM_007777394.1"/>
</dbReference>
<organism evidence="6 7">
    <name type="scientific">Coniophora puteana (strain RWD-64-598)</name>
    <name type="common">Brown rot fungus</name>
    <dbReference type="NCBI Taxonomy" id="741705"/>
    <lineage>
        <taxon>Eukaryota</taxon>
        <taxon>Fungi</taxon>
        <taxon>Dikarya</taxon>
        <taxon>Basidiomycota</taxon>
        <taxon>Agaricomycotina</taxon>
        <taxon>Agaricomycetes</taxon>
        <taxon>Agaricomycetidae</taxon>
        <taxon>Boletales</taxon>
        <taxon>Coniophorineae</taxon>
        <taxon>Coniophoraceae</taxon>
        <taxon>Coniophora</taxon>
    </lineage>
</organism>
<proteinExistence type="predicted"/>
<dbReference type="KEGG" id="cput:CONPUDRAFT_160271"/>
<feature type="compositionally biased region" description="Basic and acidic residues" evidence="4">
    <location>
        <begin position="700"/>
        <end position="710"/>
    </location>
</feature>
<feature type="compositionally biased region" description="Acidic residues" evidence="4">
    <location>
        <begin position="317"/>
        <end position="327"/>
    </location>
</feature>
<keyword evidence="5" id="KW-1133">Transmembrane helix</keyword>
<evidence type="ECO:0000256" key="4">
    <source>
        <dbReference type="SAM" id="MobiDB-lite"/>
    </source>
</evidence>
<keyword evidence="7" id="KW-1185">Reference proteome</keyword>